<dbReference type="InterPro" id="IPR029044">
    <property type="entry name" value="Nucleotide-diphossugar_trans"/>
</dbReference>
<keyword evidence="2 5" id="KW-0328">Glycosyltransferase</keyword>
<evidence type="ECO:0000256" key="1">
    <source>
        <dbReference type="ARBA" id="ARBA00006739"/>
    </source>
</evidence>
<dbReference type="GO" id="GO:0004582">
    <property type="term" value="F:dolichyl-phosphate beta-D-mannosyltransferase activity"/>
    <property type="evidence" value="ECO:0007669"/>
    <property type="project" value="InterPro"/>
</dbReference>
<dbReference type="PANTHER" id="PTHR43398:SF1">
    <property type="entry name" value="DOLICHOL-PHOSPHATE MANNOSYLTRANSFERASE SUBUNIT 1"/>
    <property type="match status" value="1"/>
</dbReference>
<gene>
    <name evidence="5" type="ORF">COT75_01785</name>
</gene>
<dbReference type="GO" id="GO:0016020">
    <property type="term" value="C:membrane"/>
    <property type="evidence" value="ECO:0007669"/>
    <property type="project" value="GOC"/>
</dbReference>
<evidence type="ECO:0000259" key="4">
    <source>
        <dbReference type="Pfam" id="PF00535"/>
    </source>
</evidence>
<dbReference type="PANTHER" id="PTHR43398">
    <property type="entry name" value="DOLICHOL-PHOSPHATE MANNOSYLTRANSFERASE SUBUNIT 1"/>
    <property type="match status" value="1"/>
</dbReference>
<accession>A0A2H0WBW1</accession>
<dbReference type="Pfam" id="PF00535">
    <property type="entry name" value="Glycos_transf_2"/>
    <property type="match status" value="1"/>
</dbReference>
<comment type="caution">
    <text evidence="5">The sequence shown here is derived from an EMBL/GenBank/DDBJ whole genome shotgun (WGS) entry which is preliminary data.</text>
</comment>
<evidence type="ECO:0000313" key="6">
    <source>
        <dbReference type="Proteomes" id="UP000230093"/>
    </source>
</evidence>
<proteinExistence type="inferred from homology"/>
<evidence type="ECO:0000313" key="5">
    <source>
        <dbReference type="EMBL" id="PIS09389.1"/>
    </source>
</evidence>
<comment type="similarity">
    <text evidence="1">Belongs to the glycosyltransferase 2 family.</text>
</comment>
<evidence type="ECO:0000256" key="2">
    <source>
        <dbReference type="ARBA" id="ARBA00022676"/>
    </source>
</evidence>
<dbReference type="InterPro" id="IPR039528">
    <property type="entry name" value="DPM1-like"/>
</dbReference>
<feature type="domain" description="Glycosyltransferase 2-like" evidence="4">
    <location>
        <begin position="22"/>
        <end position="188"/>
    </location>
</feature>
<dbReference type="CDD" id="cd06442">
    <property type="entry name" value="DPM1_like"/>
    <property type="match status" value="1"/>
</dbReference>
<organism evidence="5 6">
    <name type="scientific">Candidatus Beckwithbacteria bacterium CG10_big_fil_rev_8_21_14_0_10_34_10</name>
    <dbReference type="NCBI Taxonomy" id="1974495"/>
    <lineage>
        <taxon>Bacteria</taxon>
        <taxon>Candidatus Beckwithiibacteriota</taxon>
    </lineage>
</organism>
<sequence>MKKGKYSQGLTKKYIFKNIWLFLPCHNEEENLEPLVRKILGLKVSHLHIVIINDASLDKTSKIADALAGKYKNVKVVHRQPPRGRALAGKDGFRFCLNKKADVIIEMDADFSHQPKYIPQFLRELEKGESDVILGSRFIKGGSDANRDPFRTFVSKLSGVFLRLVLGIKLKDMGSGYKVYKGNVLEKIKVNQFFSKKGLAISMESIFRVLKAGFKVKEMPIVFVDRRAGKSKLSWKDFFEPILIAFKLVIRLGRFSS</sequence>
<dbReference type="AlphaFoldDB" id="A0A2H0WBW1"/>
<dbReference type="GO" id="GO:0009247">
    <property type="term" value="P:glycolipid biosynthetic process"/>
    <property type="evidence" value="ECO:0007669"/>
    <property type="project" value="TreeGrafter"/>
</dbReference>
<dbReference type="EMBL" id="PEZT01000010">
    <property type="protein sequence ID" value="PIS09389.1"/>
    <property type="molecule type" value="Genomic_DNA"/>
</dbReference>
<name>A0A2H0WBW1_9BACT</name>
<evidence type="ECO:0000256" key="3">
    <source>
        <dbReference type="ARBA" id="ARBA00022679"/>
    </source>
</evidence>
<dbReference type="FunFam" id="3.90.550.10:FF:000122">
    <property type="entry name" value="Dolichol-phosphate mannosyltransferase subunit 1"/>
    <property type="match status" value="1"/>
</dbReference>
<dbReference type="InterPro" id="IPR001173">
    <property type="entry name" value="Glyco_trans_2-like"/>
</dbReference>
<dbReference type="Gene3D" id="3.90.550.10">
    <property type="entry name" value="Spore Coat Polysaccharide Biosynthesis Protein SpsA, Chain A"/>
    <property type="match status" value="1"/>
</dbReference>
<reference evidence="6" key="1">
    <citation type="submission" date="2017-09" db="EMBL/GenBank/DDBJ databases">
        <title>Depth-based differentiation of microbial function through sediment-hosted aquifers and enrichment of novel symbionts in the deep terrestrial subsurface.</title>
        <authorList>
            <person name="Probst A.J."/>
            <person name="Ladd B."/>
            <person name="Jarett J.K."/>
            <person name="Geller-Mcgrath D.E."/>
            <person name="Sieber C.M.K."/>
            <person name="Emerson J.B."/>
            <person name="Anantharaman K."/>
            <person name="Thomas B.C."/>
            <person name="Malmstrom R."/>
            <person name="Stieglmeier M."/>
            <person name="Klingl A."/>
            <person name="Woyke T."/>
            <person name="Ryan C.M."/>
            <person name="Banfield J.F."/>
        </authorList>
    </citation>
    <scope>NUCLEOTIDE SEQUENCE [LARGE SCALE GENOMIC DNA]</scope>
</reference>
<dbReference type="Proteomes" id="UP000230093">
    <property type="component" value="Unassembled WGS sequence"/>
</dbReference>
<keyword evidence="3 5" id="KW-0808">Transferase</keyword>
<protein>
    <submittedName>
        <fullName evidence="5">Dolichyl-phosphate beta-D-mannosyltransferase</fullName>
    </submittedName>
</protein>
<dbReference type="SUPFAM" id="SSF53448">
    <property type="entry name" value="Nucleotide-diphospho-sugar transferases"/>
    <property type="match status" value="1"/>
</dbReference>